<dbReference type="EMBL" id="JXII01000003">
    <property type="protein sequence ID" value="KIH71275.1"/>
    <property type="molecule type" value="Genomic_DNA"/>
</dbReference>
<feature type="transmembrane region" description="Helical" evidence="7">
    <location>
        <begin position="106"/>
        <end position="125"/>
    </location>
</feature>
<dbReference type="AlphaFoldDB" id="A0A0C2HC31"/>
<dbReference type="Pfam" id="PF03601">
    <property type="entry name" value="Cons_hypoth698"/>
    <property type="match status" value="1"/>
</dbReference>
<dbReference type="PANTHER" id="PTHR30106">
    <property type="entry name" value="INNER MEMBRANE PROTEIN YEIH-RELATED"/>
    <property type="match status" value="1"/>
</dbReference>
<evidence type="ECO:0000256" key="3">
    <source>
        <dbReference type="ARBA" id="ARBA00022475"/>
    </source>
</evidence>
<evidence type="ECO:0000256" key="4">
    <source>
        <dbReference type="ARBA" id="ARBA00022692"/>
    </source>
</evidence>
<comment type="subcellular location">
    <subcellularLocation>
        <location evidence="1">Cell membrane</location>
        <topology evidence="1">Multi-pass membrane protein</topology>
    </subcellularLocation>
</comment>
<comment type="caution">
    <text evidence="8">The sequence shown here is derived from an EMBL/GenBank/DDBJ whole genome shotgun (WGS) entry which is preliminary data.</text>
</comment>
<keyword evidence="5 7" id="KW-1133">Transmembrane helix</keyword>
<dbReference type="InterPro" id="IPR018383">
    <property type="entry name" value="UPF0324_pro"/>
</dbReference>
<evidence type="ECO:0000256" key="7">
    <source>
        <dbReference type="SAM" id="Phobius"/>
    </source>
</evidence>
<keyword evidence="4 7" id="KW-0812">Transmembrane</keyword>
<evidence type="ECO:0000256" key="6">
    <source>
        <dbReference type="ARBA" id="ARBA00023136"/>
    </source>
</evidence>
<reference evidence="8 9" key="1">
    <citation type="submission" date="2015-01" db="EMBL/GenBank/DDBJ databases">
        <title>Genome sequences of high lactate-tolerant strain Salinicoccus roseus W12 with industrial interest.</title>
        <authorList>
            <person name="Wang H."/>
            <person name="Yu B."/>
        </authorList>
    </citation>
    <scope>NUCLEOTIDE SEQUENCE [LARGE SCALE GENOMIC DNA]</scope>
    <source>
        <strain evidence="8 9">W12</strain>
    </source>
</reference>
<evidence type="ECO:0000256" key="1">
    <source>
        <dbReference type="ARBA" id="ARBA00004651"/>
    </source>
</evidence>
<evidence type="ECO:0000256" key="2">
    <source>
        <dbReference type="ARBA" id="ARBA00007977"/>
    </source>
</evidence>
<gene>
    <name evidence="8" type="ORF">SN16_04345</name>
</gene>
<dbReference type="PANTHER" id="PTHR30106:SF2">
    <property type="entry name" value="UPF0324 INNER MEMBRANE PROTEIN YEIH"/>
    <property type="match status" value="1"/>
</dbReference>
<feature type="transmembrane region" description="Helical" evidence="7">
    <location>
        <begin position="45"/>
        <end position="61"/>
    </location>
</feature>
<sequence length="343" mass="37477">MSPTILSLRWEANNMRAEKLQFWYGILFTLFIAVISFGIAQLPGFTYIGPLATAIILAFIYRQIFGYPDRLRSGIQFSAKVLLRAAIILYGLKLNIDTVFTEGLPLLMKSAIVIALAILLSYALAKIFKADMTLSMLLGVGTGVCGAAAIAAVAPIIKAKDEDTAVSVGIIALLGTVFSIFYLIIRPYLPIGDVAYGVWSGLSLHELAHVALAAEPAGEEALAFALLAKLSRVFLLVPLCFIFIWYMRRKQSRTGEAKVAFPYFLIGFILMSLLNSYVLGNAVVLPEGTMDLISNLTTLLLTMAMIALGLNINMKDMAGRTLRPFAIIFFVSILISVMVYIIK</sequence>
<feature type="transmembrane region" description="Helical" evidence="7">
    <location>
        <begin position="259"/>
        <end position="280"/>
    </location>
</feature>
<feature type="transmembrane region" description="Helical" evidence="7">
    <location>
        <begin position="137"/>
        <end position="158"/>
    </location>
</feature>
<protein>
    <submittedName>
        <fullName evidence="8">Membrane protein</fullName>
    </submittedName>
</protein>
<accession>A0A0C2HC31</accession>
<dbReference type="GO" id="GO:0005886">
    <property type="term" value="C:plasma membrane"/>
    <property type="evidence" value="ECO:0007669"/>
    <property type="project" value="UniProtKB-SubCell"/>
</dbReference>
<comment type="similarity">
    <text evidence="2">Belongs to the UPF0324 family.</text>
</comment>
<keyword evidence="3" id="KW-1003">Cell membrane</keyword>
<feature type="transmembrane region" description="Helical" evidence="7">
    <location>
        <begin position="226"/>
        <end position="247"/>
    </location>
</feature>
<feature type="transmembrane region" description="Helical" evidence="7">
    <location>
        <begin position="292"/>
        <end position="312"/>
    </location>
</feature>
<name>A0A0C2HC31_9STAP</name>
<dbReference type="Proteomes" id="UP000031546">
    <property type="component" value="Unassembled WGS sequence"/>
</dbReference>
<evidence type="ECO:0000313" key="8">
    <source>
        <dbReference type="EMBL" id="KIH71275.1"/>
    </source>
</evidence>
<proteinExistence type="inferred from homology"/>
<feature type="transmembrane region" description="Helical" evidence="7">
    <location>
        <begin position="21"/>
        <end position="39"/>
    </location>
</feature>
<evidence type="ECO:0000313" key="9">
    <source>
        <dbReference type="Proteomes" id="UP000031546"/>
    </source>
</evidence>
<feature type="transmembrane region" description="Helical" evidence="7">
    <location>
        <begin position="164"/>
        <end position="185"/>
    </location>
</feature>
<feature type="transmembrane region" description="Helical" evidence="7">
    <location>
        <begin position="324"/>
        <end position="342"/>
    </location>
</feature>
<evidence type="ECO:0000256" key="5">
    <source>
        <dbReference type="ARBA" id="ARBA00022989"/>
    </source>
</evidence>
<keyword evidence="6 7" id="KW-0472">Membrane</keyword>
<organism evidence="8 9">
    <name type="scientific">Salinicoccus roseus</name>
    <dbReference type="NCBI Taxonomy" id="45670"/>
    <lineage>
        <taxon>Bacteria</taxon>
        <taxon>Bacillati</taxon>
        <taxon>Bacillota</taxon>
        <taxon>Bacilli</taxon>
        <taxon>Bacillales</taxon>
        <taxon>Staphylococcaceae</taxon>
        <taxon>Salinicoccus</taxon>
    </lineage>
</organism>